<dbReference type="Proteomes" id="UP000835206">
    <property type="component" value="Chromosome 15"/>
</dbReference>
<gene>
    <name evidence="7" type="primary">LOC125386460</name>
</gene>
<evidence type="ECO:0000256" key="3">
    <source>
        <dbReference type="ARBA" id="ARBA00022630"/>
    </source>
</evidence>
<dbReference type="GeneID" id="125386460"/>
<dbReference type="Gene3D" id="1.10.540.10">
    <property type="entry name" value="Acyl-CoA dehydrogenase/oxidase, N-terminal domain"/>
    <property type="match status" value="1"/>
</dbReference>
<evidence type="ECO:0000313" key="7">
    <source>
        <dbReference type="RefSeq" id="XP_048268869.1"/>
    </source>
</evidence>
<dbReference type="PANTHER" id="PTHR10909:SF250">
    <property type="entry name" value="PEROXISOMAL ACYL-COENZYME A OXIDASE 1"/>
    <property type="match status" value="1"/>
</dbReference>
<dbReference type="GO" id="GO:0055088">
    <property type="term" value="P:lipid homeostasis"/>
    <property type="evidence" value="ECO:0007669"/>
    <property type="project" value="TreeGrafter"/>
</dbReference>
<proteinExistence type="predicted"/>
<evidence type="ECO:0000256" key="1">
    <source>
        <dbReference type="ARBA" id="ARBA00001974"/>
    </source>
</evidence>
<comment type="pathway">
    <text evidence="2">Lipid metabolism; peroxisomal fatty acid beta-oxidation.</text>
</comment>
<dbReference type="InterPro" id="IPR012258">
    <property type="entry name" value="Acyl-CoA_oxidase"/>
</dbReference>
<keyword evidence="4" id="KW-0274">FAD</keyword>
<evidence type="ECO:0000256" key="2">
    <source>
        <dbReference type="ARBA" id="ARBA00004846"/>
    </source>
</evidence>
<dbReference type="InterPro" id="IPR029320">
    <property type="entry name" value="Acyl-CoA_ox_N"/>
</dbReference>
<comment type="cofactor">
    <cofactor evidence="1">
        <name>FAD</name>
        <dbReference type="ChEBI" id="CHEBI:57692"/>
    </cofactor>
</comment>
<feature type="domain" description="Acyl-coenzyme A oxidase N-terminal" evidence="5">
    <location>
        <begin position="1"/>
        <end position="28"/>
    </location>
</feature>
<dbReference type="Pfam" id="PF14749">
    <property type="entry name" value="Acyl-CoA_ox_N"/>
    <property type="match status" value="1"/>
</dbReference>
<evidence type="ECO:0000259" key="5">
    <source>
        <dbReference type="Pfam" id="PF14749"/>
    </source>
</evidence>
<dbReference type="AlphaFoldDB" id="A0A9C6SH17"/>
<keyword evidence="6" id="KW-1185">Reference proteome</keyword>
<dbReference type="KEGG" id="bter:125386460"/>
<protein>
    <submittedName>
        <fullName evidence="7">Probable peroxisomal acyl-coenzyme A oxidase 1</fullName>
    </submittedName>
</protein>
<dbReference type="GO" id="GO:0005777">
    <property type="term" value="C:peroxisome"/>
    <property type="evidence" value="ECO:0007669"/>
    <property type="project" value="InterPro"/>
</dbReference>
<name>A0A9C6SH17_BOMTE</name>
<evidence type="ECO:0000256" key="4">
    <source>
        <dbReference type="ARBA" id="ARBA00022827"/>
    </source>
</evidence>
<dbReference type="GO" id="GO:0071949">
    <property type="term" value="F:FAD binding"/>
    <property type="evidence" value="ECO:0007669"/>
    <property type="project" value="InterPro"/>
</dbReference>
<keyword evidence="3" id="KW-0285">Flavoprotein</keyword>
<dbReference type="SUPFAM" id="SSF56645">
    <property type="entry name" value="Acyl-CoA dehydrogenase NM domain-like"/>
    <property type="match status" value="1"/>
</dbReference>
<dbReference type="InterPro" id="IPR009100">
    <property type="entry name" value="AcylCoA_DH/oxidase_NM_dom_sf"/>
</dbReference>
<organism evidence="6 7">
    <name type="scientific">Bombus terrestris</name>
    <name type="common">Buff-tailed bumblebee</name>
    <name type="synonym">Apis terrestris</name>
    <dbReference type="NCBI Taxonomy" id="30195"/>
    <lineage>
        <taxon>Eukaryota</taxon>
        <taxon>Metazoa</taxon>
        <taxon>Ecdysozoa</taxon>
        <taxon>Arthropoda</taxon>
        <taxon>Hexapoda</taxon>
        <taxon>Insecta</taxon>
        <taxon>Pterygota</taxon>
        <taxon>Neoptera</taxon>
        <taxon>Endopterygota</taxon>
        <taxon>Hymenoptera</taxon>
        <taxon>Apocrita</taxon>
        <taxon>Aculeata</taxon>
        <taxon>Apoidea</taxon>
        <taxon>Anthophila</taxon>
        <taxon>Apidae</taxon>
        <taxon>Bombus</taxon>
        <taxon>Bombus</taxon>
    </lineage>
</organism>
<dbReference type="Gene3D" id="2.40.110.10">
    <property type="entry name" value="Butyryl-CoA Dehydrogenase, subunit A, domain 2"/>
    <property type="match status" value="1"/>
</dbReference>
<dbReference type="GO" id="GO:0033540">
    <property type="term" value="P:fatty acid beta-oxidation using acyl-CoA oxidase"/>
    <property type="evidence" value="ECO:0007669"/>
    <property type="project" value="TreeGrafter"/>
</dbReference>
<dbReference type="GO" id="GO:0003997">
    <property type="term" value="F:acyl-CoA oxidase activity"/>
    <property type="evidence" value="ECO:0007669"/>
    <property type="project" value="InterPro"/>
</dbReference>
<accession>A0A9C6SH17</accession>
<dbReference type="InterPro" id="IPR046373">
    <property type="entry name" value="Acyl-CoA_Oxase/DH_mid-dom_sf"/>
</dbReference>
<dbReference type="InterPro" id="IPR037069">
    <property type="entry name" value="AcylCoA_DH/ox_N_sf"/>
</dbReference>
<dbReference type="PANTHER" id="PTHR10909">
    <property type="entry name" value="ELECTRON TRANSPORT OXIDOREDUCTASE"/>
    <property type="match status" value="1"/>
</dbReference>
<sequence>MFLPALMGQANSEQQAYWINRAWAGDVIGTYAQTELGHGTFLRGLETTATYDPETKEFVSNSPTLTSYKWWPGGCK</sequence>
<dbReference type="GO" id="GO:0005504">
    <property type="term" value="F:fatty acid binding"/>
    <property type="evidence" value="ECO:0007669"/>
    <property type="project" value="TreeGrafter"/>
</dbReference>
<evidence type="ECO:0000313" key="6">
    <source>
        <dbReference type="Proteomes" id="UP000835206"/>
    </source>
</evidence>
<dbReference type="OrthoDB" id="538336at2759"/>
<dbReference type="RefSeq" id="XP_048268869.1">
    <property type="nucleotide sequence ID" value="XM_048412912.1"/>
</dbReference>
<reference evidence="7" key="1">
    <citation type="submission" date="2025-08" db="UniProtKB">
        <authorList>
            <consortium name="RefSeq"/>
        </authorList>
    </citation>
    <scope>IDENTIFICATION</scope>
</reference>